<dbReference type="SUPFAM" id="SSF56349">
    <property type="entry name" value="DNA breaking-rejoining enzymes"/>
    <property type="match status" value="1"/>
</dbReference>
<dbReference type="CDD" id="cd00397">
    <property type="entry name" value="DNA_BRE_C"/>
    <property type="match status" value="1"/>
</dbReference>
<feature type="domain" description="Tyr recombinase" evidence="4">
    <location>
        <begin position="1"/>
        <end position="173"/>
    </location>
</feature>
<dbReference type="InterPro" id="IPR050090">
    <property type="entry name" value="Tyrosine_recombinase_XerCD"/>
</dbReference>
<name>A0A3N0BM35_9MICC</name>
<sequence length="179" mass="19017">MLTAARADGPRSHALVSVLLFTGIRLGEALNANTTDYGHDTGHRTLRIRRKGGTDAKVAVPAPAVEALNLYLGATGRELVAGTAGVGLPIFTTGTGKRWASSEAFRTVQRLAKEAGIEGQISPHSLRHTFATIALDAGTTLHDLQDSMGHADPRTTRRYDRARYTLAKAAGYDVARALA</sequence>
<dbReference type="GO" id="GO:0006310">
    <property type="term" value="P:DNA recombination"/>
    <property type="evidence" value="ECO:0007669"/>
    <property type="project" value="UniProtKB-KW"/>
</dbReference>
<reference evidence="5 6" key="1">
    <citation type="submission" date="2018-10" db="EMBL/GenBank/DDBJ databases">
        <title>Genome sequencing of Arthrobacter oryzae TNB02.</title>
        <authorList>
            <person name="Cho Y.-J."/>
            <person name="Cho A."/>
            <person name="Kim O.-S."/>
        </authorList>
    </citation>
    <scope>NUCLEOTIDE SEQUENCE [LARGE SCALE GENOMIC DNA]</scope>
    <source>
        <strain evidence="5 6">TNB02</strain>
    </source>
</reference>
<dbReference type="AlphaFoldDB" id="A0A3N0BM35"/>
<evidence type="ECO:0000313" key="5">
    <source>
        <dbReference type="EMBL" id="RNL49486.1"/>
    </source>
</evidence>
<organism evidence="5 6">
    <name type="scientific">Arthrobacter oryzae</name>
    <dbReference type="NCBI Taxonomy" id="409290"/>
    <lineage>
        <taxon>Bacteria</taxon>
        <taxon>Bacillati</taxon>
        <taxon>Actinomycetota</taxon>
        <taxon>Actinomycetes</taxon>
        <taxon>Micrococcales</taxon>
        <taxon>Micrococcaceae</taxon>
        <taxon>Arthrobacter</taxon>
    </lineage>
</organism>
<dbReference type="PROSITE" id="PS51898">
    <property type="entry name" value="TYR_RECOMBINASE"/>
    <property type="match status" value="1"/>
</dbReference>
<protein>
    <submittedName>
        <fullName evidence="5">Site-specific integrase</fullName>
    </submittedName>
</protein>
<accession>A0A3N0BM35</accession>
<evidence type="ECO:0000313" key="6">
    <source>
        <dbReference type="Proteomes" id="UP000273807"/>
    </source>
</evidence>
<keyword evidence="6" id="KW-1185">Reference proteome</keyword>
<dbReference type="PANTHER" id="PTHR30349">
    <property type="entry name" value="PHAGE INTEGRASE-RELATED"/>
    <property type="match status" value="1"/>
</dbReference>
<proteinExistence type="inferred from homology"/>
<gene>
    <name evidence="5" type="ORF">D7003_18550</name>
</gene>
<dbReference type="PANTHER" id="PTHR30349:SF41">
    <property type="entry name" value="INTEGRASE_RECOMBINASE PROTEIN MJ0367-RELATED"/>
    <property type="match status" value="1"/>
</dbReference>
<keyword evidence="2" id="KW-0238">DNA-binding</keyword>
<dbReference type="GO" id="GO:0015074">
    <property type="term" value="P:DNA integration"/>
    <property type="evidence" value="ECO:0007669"/>
    <property type="project" value="InterPro"/>
</dbReference>
<dbReference type="Gene3D" id="1.10.443.10">
    <property type="entry name" value="Intergrase catalytic core"/>
    <property type="match status" value="1"/>
</dbReference>
<dbReference type="InterPro" id="IPR011010">
    <property type="entry name" value="DNA_brk_join_enz"/>
</dbReference>
<keyword evidence="3" id="KW-0233">DNA recombination</keyword>
<evidence type="ECO:0000259" key="4">
    <source>
        <dbReference type="PROSITE" id="PS51898"/>
    </source>
</evidence>
<evidence type="ECO:0000256" key="2">
    <source>
        <dbReference type="ARBA" id="ARBA00023125"/>
    </source>
</evidence>
<dbReference type="InterPro" id="IPR013762">
    <property type="entry name" value="Integrase-like_cat_sf"/>
</dbReference>
<dbReference type="Proteomes" id="UP000273807">
    <property type="component" value="Unassembled WGS sequence"/>
</dbReference>
<comment type="similarity">
    <text evidence="1">Belongs to the 'phage' integrase family.</text>
</comment>
<comment type="caution">
    <text evidence="5">The sequence shown here is derived from an EMBL/GenBank/DDBJ whole genome shotgun (WGS) entry which is preliminary data.</text>
</comment>
<evidence type="ECO:0000256" key="3">
    <source>
        <dbReference type="ARBA" id="ARBA00023172"/>
    </source>
</evidence>
<dbReference type="EMBL" id="RBED01000139">
    <property type="protein sequence ID" value="RNL49486.1"/>
    <property type="molecule type" value="Genomic_DNA"/>
</dbReference>
<dbReference type="Pfam" id="PF00589">
    <property type="entry name" value="Phage_integrase"/>
    <property type="match status" value="1"/>
</dbReference>
<evidence type="ECO:0000256" key="1">
    <source>
        <dbReference type="ARBA" id="ARBA00008857"/>
    </source>
</evidence>
<dbReference type="InterPro" id="IPR002104">
    <property type="entry name" value="Integrase_catalytic"/>
</dbReference>
<dbReference type="GO" id="GO:0003677">
    <property type="term" value="F:DNA binding"/>
    <property type="evidence" value="ECO:0007669"/>
    <property type="project" value="UniProtKB-KW"/>
</dbReference>